<evidence type="ECO:0000313" key="2">
    <source>
        <dbReference type="Proteomes" id="UP000001132"/>
    </source>
</evidence>
<gene>
    <name evidence="1" type="ORF">P23p58</name>
</gene>
<accession>A7XX87</accession>
<dbReference type="RefSeq" id="YP_001467911.1">
    <property type="nucleotide sequence ID" value="NC_009803.1"/>
</dbReference>
<protein>
    <submittedName>
        <fullName evidence="1">Uncharacterized protein</fullName>
    </submittedName>
</protein>
<organismHost>
    <name type="scientific">Thermus thermophilus</name>
    <dbReference type="NCBI Taxonomy" id="274"/>
</organismHost>
<name>A7XX87_BP234</name>
<reference evidence="1 2" key="1">
    <citation type="journal article" date="2008" name="J. Mol. Biol.">
        <title>Genome comparison and proteomic characterization of Thermus thermophilus bacteriophages P23-45 and P74-26: siphoviruses with triplex-forming sequences and the longest known tails.</title>
        <authorList>
            <person name="Minakhin L."/>
            <person name="Goel M."/>
            <person name="Berdygulova Z."/>
            <person name="Ramanculov E."/>
            <person name="Florens L."/>
            <person name="Glazko G."/>
            <person name="Karamychev V.N."/>
            <person name="Slesarev A.I."/>
            <person name="Kozyavkin S.A."/>
            <person name="Khromov I."/>
            <person name="Ackermann H.W."/>
            <person name="Washburn M."/>
            <person name="Mushegian A."/>
            <person name="Severinov K."/>
        </authorList>
    </citation>
    <scope>NUCLEOTIDE SEQUENCE</scope>
</reference>
<dbReference type="EMBL" id="EU100883">
    <property type="protein sequence ID" value="ABU96891.1"/>
    <property type="molecule type" value="Genomic_DNA"/>
</dbReference>
<sequence>MNIAIPAKLYDYLVNARPSIWNEIMTWGYVHRSRRFKVYLSPYASFEVRTKAEELERKLRELYRSLK</sequence>
<proteinExistence type="predicted"/>
<dbReference type="GeneID" id="5600431"/>
<organism evidence="1 2">
    <name type="scientific">Thermus virus P23-45</name>
    <name type="common">Thermus thermophilus phage P23-45</name>
    <dbReference type="NCBI Taxonomy" id="2914006"/>
    <lineage>
        <taxon>Viruses</taxon>
        <taxon>Duplodnaviria</taxon>
        <taxon>Heunggongvirae</taxon>
        <taxon>Uroviricota</taxon>
        <taxon>Caudoviricetes</taxon>
        <taxon>Oshimavirus</taxon>
        <taxon>Oshimavirus P2345</taxon>
    </lineage>
</organism>
<keyword evidence="2" id="KW-1185">Reference proteome</keyword>
<dbReference type="Proteomes" id="UP000001132">
    <property type="component" value="Segment"/>
</dbReference>
<dbReference type="KEGG" id="vg:5600431"/>
<evidence type="ECO:0000313" key="1">
    <source>
        <dbReference type="EMBL" id="ABU96891.1"/>
    </source>
</evidence>